<sequence>MYSSPMASLVLTDSSQLTSDSQHLGPTINLESNLDLPVISSLVYCESCTLDHADTEAGYTLPDTPIGKDEAEEDIATRSVNVKELKRVHLPITILHGVGSLRREGRLRSARMDSQNPKHKAKKKH</sequence>
<evidence type="ECO:0000256" key="1">
    <source>
        <dbReference type="SAM" id="MobiDB-lite"/>
    </source>
</evidence>
<feature type="region of interest" description="Disordered" evidence="1">
    <location>
        <begin position="103"/>
        <end position="125"/>
    </location>
</feature>
<name>A0A7R9PCN4_TIMCA</name>
<organism evidence="2">
    <name type="scientific">Timema californicum</name>
    <name type="common">California timema</name>
    <name type="synonym">Walking stick</name>
    <dbReference type="NCBI Taxonomy" id="61474"/>
    <lineage>
        <taxon>Eukaryota</taxon>
        <taxon>Metazoa</taxon>
        <taxon>Ecdysozoa</taxon>
        <taxon>Arthropoda</taxon>
        <taxon>Hexapoda</taxon>
        <taxon>Insecta</taxon>
        <taxon>Pterygota</taxon>
        <taxon>Neoptera</taxon>
        <taxon>Polyneoptera</taxon>
        <taxon>Phasmatodea</taxon>
        <taxon>Timematodea</taxon>
        <taxon>Timematoidea</taxon>
        <taxon>Timematidae</taxon>
        <taxon>Timema</taxon>
    </lineage>
</organism>
<proteinExistence type="predicted"/>
<evidence type="ECO:0000313" key="2">
    <source>
        <dbReference type="EMBL" id="CAD7578225.1"/>
    </source>
</evidence>
<accession>A0A7R9PCN4</accession>
<dbReference type="AlphaFoldDB" id="A0A7R9PCN4"/>
<dbReference type="EMBL" id="OE187135">
    <property type="protein sequence ID" value="CAD7578225.1"/>
    <property type="molecule type" value="Genomic_DNA"/>
</dbReference>
<gene>
    <name evidence="2" type="ORF">TCMB3V08_LOCUS10766</name>
</gene>
<protein>
    <submittedName>
        <fullName evidence="2">(California timema) hypothetical protein</fullName>
    </submittedName>
</protein>
<reference evidence="2" key="1">
    <citation type="submission" date="2020-11" db="EMBL/GenBank/DDBJ databases">
        <authorList>
            <person name="Tran Van P."/>
        </authorList>
    </citation>
    <scope>NUCLEOTIDE SEQUENCE</scope>
</reference>